<evidence type="ECO:0000313" key="2">
    <source>
        <dbReference type="EMBL" id="SKC37675.1"/>
    </source>
</evidence>
<dbReference type="SUPFAM" id="SSF53597">
    <property type="entry name" value="Dihydrofolate reductase-like"/>
    <property type="match status" value="1"/>
</dbReference>
<dbReference type="Gene3D" id="3.40.430.10">
    <property type="entry name" value="Dihydrofolate Reductase, subunit A"/>
    <property type="match status" value="1"/>
</dbReference>
<organism evidence="2 3">
    <name type="scientific">Plantibacter cousiniae</name>
    <name type="common">nom. nud.</name>
    <dbReference type="NCBI Taxonomy" id="199709"/>
    <lineage>
        <taxon>Bacteria</taxon>
        <taxon>Bacillati</taxon>
        <taxon>Actinomycetota</taxon>
        <taxon>Actinomycetes</taxon>
        <taxon>Micrococcales</taxon>
        <taxon>Microbacteriaceae</taxon>
        <taxon>Plantibacter</taxon>
    </lineage>
</organism>
<sequence length="189" mass="21044">MGRLIYSAISSLDGYLADEEGRFDWSAPDAEVHAFVNELSRPIGTYLFGRRMYEIMTFWETADELPDEPREIADFAALWLAADKVVYSTSLDAVSTARTTLERSFDPEAVRRWKAESDRDLSVGGPHLAAEAIAAGLVDEVQLFLSPVIVGGGLRALPANLRRRLELVDERRFEAGVVHLRYTVTGEPV</sequence>
<dbReference type="InterPro" id="IPR024072">
    <property type="entry name" value="DHFR-like_dom_sf"/>
</dbReference>
<dbReference type="Pfam" id="PF01872">
    <property type="entry name" value="RibD_C"/>
    <property type="match status" value="1"/>
</dbReference>
<protein>
    <submittedName>
        <fullName evidence="2">Dihydrofolate reductase</fullName>
    </submittedName>
</protein>
<gene>
    <name evidence="2" type="ORF">SAMN06295973_0314</name>
</gene>
<accession>A0ABY1LGD5</accession>
<proteinExistence type="predicted"/>
<dbReference type="InterPro" id="IPR002734">
    <property type="entry name" value="RibDG_C"/>
</dbReference>
<evidence type="ECO:0000259" key="1">
    <source>
        <dbReference type="Pfam" id="PF01872"/>
    </source>
</evidence>
<evidence type="ECO:0000313" key="3">
    <source>
        <dbReference type="Proteomes" id="UP000190827"/>
    </source>
</evidence>
<dbReference type="Proteomes" id="UP000190827">
    <property type="component" value="Unassembled WGS sequence"/>
</dbReference>
<name>A0ABY1LGD5_9MICO</name>
<dbReference type="RefSeq" id="WP_079704414.1">
    <property type="nucleotide sequence ID" value="NZ_FUZO01000001.1"/>
</dbReference>
<keyword evidence="3" id="KW-1185">Reference proteome</keyword>
<dbReference type="InterPro" id="IPR050765">
    <property type="entry name" value="Riboflavin_Biosynth_HTPR"/>
</dbReference>
<dbReference type="EMBL" id="FUZO01000001">
    <property type="protein sequence ID" value="SKC37675.1"/>
    <property type="molecule type" value="Genomic_DNA"/>
</dbReference>
<comment type="caution">
    <text evidence="2">The sequence shown here is derived from an EMBL/GenBank/DDBJ whole genome shotgun (WGS) entry which is preliminary data.</text>
</comment>
<reference evidence="2 3" key="1">
    <citation type="submission" date="2017-02" db="EMBL/GenBank/DDBJ databases">
        <authorList>
            <person name="Varghese N."/>
            <person name="Submissions S."/>
        </authorList>
    </citation>
    <scope>NUCLEOTIDE SEQUENCE [LARGE SCALE GENOMIC DNA]</scope>
    <source>
        <strain evidence="2 3">VKM Ac-1787</strain>
    </source>
</reference>
<dbReference type="PANTHER" id="PTHR38011:SF11">
    <property type="entry name" value="2,5-DIAMINO-6-RIBOSYLAMINO-4(3H)-PYRIMIDINONE 5'-PHOSPHATE REDUCTASE"/>
    <property type="match status" value="1"/>
</dbReference>
<feature type="domain" description="Bacterial bifunctional deaminase-reductase C-terminal" evidence="1">
    <location>
        <begin position="4"/>
        <end position="177"/>
    </location>
</feature>
<dbReference type="PANTHER" id="PTHR38011">
    <property type="entry name" value="DIHYDROFOLATE REDUCTASE FAMILY PROTEIN (AFU_ORTHOLOGUE AFUA_8G06820)"/>
    <property type="match status" value="1"/>
</dbReference>